<proteinExistence type="predicted"/>
<evidence type="ECO:0000313" key="2">
    <source>
        <dbReference type="Proteomes" id="UP000027002"/>
    </source>
</evidence>
<name>A0A8E5HP55_USTVR</name>
<organism evidence="1 2">
    <name type="scientific">Ustilaginoidea virens</name>
    <name type="common">Rice false smut fungus</name>
    <name type="synonym">Villosiclava virens</name>
    <dbReference type="NCBI Taxonomy" id="1159556"/>
    <lineage>
        <taxon>Eukaryota</taxon>
        <taxon>Fungi</taxon>
        <taxon>Dikarya</taxon>
        <taxon>Ascomycota</taxon>
        <taxon>Pezizomycotina</taxon>
        <taxon>Sordariomycetes</taxon>
        <taxon>Hypocreomycetidae</taxon>
        <taxon>Hypocreales</taxon>
        <taxon>Clavicipitaceae</taxon>
        <taxon>Ustilaginoidea</taxon>
    </lineage>
</organism>
<sequence length="119" mass="13014">MLREPSLDIKLSKSLFYSYSTREAATYTGKARGVIRQGAAYLHPGHPLCRKTGVVRAKGYHSYKELFGSIFSDYKLYANAKIAILALPEAVVDKIYIAGHNQGRATKAGAPPRSKVKAA</sequence>
<evidence type="ECO:0000313" key="1">
    <source>
        <dbReference type="EMBL" id="QUC19085.1"/>
    </source>
</evidence>
<dbReference type="EMBL" id="CP072754">
    <property type="protein sequence ID" value="QUC19085.1"/>
    <property type="molecule type" value="Genomic_DNA"/>
</dbReference>
<dbReference type="AlphaFoldDB" id="A0A8E5HP55"/>
<dbReference type="KEGG" id="uvi:66064104"/>
<protein>
    <submittedName>
        <fullName evidence="1">Uncharacterized protein</fullName>
    </submittedName>
</protein>
<dbReference type="RefSeq" id="XP_042996758.1">
    <property type="nucleotide sequence ID" value="XM_043140824.1"/>
</dbReference>
<accession>A0A8E5HP55</accession>
<gene>
    <name evidence="1" type="ORF">UV8b_03326</name>
</gene>
<dbReference type="OrthoDB" id="5096121at2759"/>
<dbReference type="GeneID" id="66064104"/>
<dbReference type="Proteomes" id="UP000027002">
    <property type="component" value="Chromosome 2"/>
</dbReference>
<reference evidence="1" key="1">
    <citation type="submission" date="2020-03" db="EMBL/GenBank/DDBJ databases">
        <title>A mixture of massive structural variations and highly conserved coding sequences in Ustilaginoidea virens genome.</title>
        <authorList>
            <person name="Zhang K."/>
            <person name="Zhao Z."/>
            <person name="Zhang Z."/>
            <person name="Li Y."/>
            <person name="Hsiang T."/>
            <person name="Sun W."/>
        </authorList>
    </citation>
    <scope>NUCLEOTIDE SEQUENCE</scope>
    <source>
        <strain evidence="1">UV-8b</strain>
    </source>
</reference>
<keyword evidence="2" id="KW-1185">Reference proteome</keyword>